<dbReference type="GO" id="GO:0005524">
    <property type="term" value="F:ATP binding"/>
    <property type="evidence" value="ECO:0007669"/>
    <property type="project" value="UniProtKB-KW"/>
</dbReference>
<name>A0A7K1Y2U2_9SPHI</name>
<dbReference type="PROSITE" id="PS50893">
    <property type="entry name" value="ABC_TRANSPORTER_2"/>
    <property type="match status" value="1"/>
</dbReference>
<dbReference type="InterPro" id="IPR027417">
    <property type="entry name" value="P-loop_NTPase"/>
</dbReference>
<dbReference type="EMBL" id="WVHS01000005">
    <property type="protein sequence ID" value="MXV17542.1"/>
    <property type="molecule type" value="Genomic_DNA"/>
</dbReference>
<dbReference type="Pfam" id="PF00005">
    <property type="entry name" value="ABC_tran"/>
    <property type="match status" value="1"/>
</dbReference>
<evidence type="ECO:0000259" key="5">
    <source>
        <dbReference type="PROSITE" id="PS50893"/>
    </source>
</evidence>
<keyword evidence="2" id="KW-0813">Transport</keyword>
<dbReference type="Proteomes" id="UP000451233">
    <property type="component" value="Unassembled WGS sequence"/>
</dbReference>
<gene>
    <name evidence="6" type="ORF">GS398_19740</name>
</gene>
<dbReference type="Gene3D" id="3.40.50.300">
    <property type="entry name" value="P-loop containing nucleotide triphosphate hydrolases"/>
    <property type="match status" value="1"/>
</dbReference>
<evidence type="ECO:0000256" key="3">
    <source>
        <dbReference type="ARBA" id="ARBA00022741"/>
    </source>
</evidence>
<proteinExistence type="inferred from homology"/>
<evidence type="ECO:0000256" key="1">
    <source>
        <dbReference type="ARBA" id="ARBA00005417"/>
    </source>
</evidence>
<accession>A0A7K1Y2U2</accession>
<evidence type="ECO:0000313" key="6">
    <source>
        <dbReference type="EMBL" id="MXV17542.1"/>
    </source>
</evidence>
<evidence type="ECO:0000256" key="2">
    <source>
        <dbReference type="ARBA" id="ARBA00022448"/>
    </source>
</evidence>
<keyword evidence="3" id="KW-0547">Nucleotide-binding</keyword>
<protein>
    <submittedName>
        <fullName evidence="6">ATP-binding cassette domain-containing protein</fullName>
    </submittedName>
</protein>
<dbReference type="InterPro" id="IPR003439">
    <property type="entry name" value="ABC_transporter-like_ATP-bd"/>
</dbReference>
<comment type="caution">
    <text evidence="6">The sequence shown here is derived from an EMBL/GenBank/DDBJ whole genome shotgun (WGS) entry which is preliminary data.</text>
</comment>
<comment type="similarity">
    <text evidence="1">Belongs to the ABC transporter superfamily.</text>
</comment>
<evidence type="ECO:0000313" key="7">
    <source>
        <dbReference type="Proteomes" id="UP000451233"/>
    </source>
</evidence>
<evidence type="ECO:0000256" key="4">
    <source>
        <dbReference type="ARBA" id="ARBA00022840"/>
    </source>
</evidence>
<dbReference type="GO" id="GO:0016887">
    <property type="term" value="F:ATP hydrolysis activity"/>
    <property type="evidence" value="ECO:0007669"/>
    <property type="project" value="InterPro"/>
</dbReference>
<dbReference type="PANTHER" id="PTHR43335:SF4">
    <property type="entry name" value="ABC TRANSPORTER, ATP-BINDING PROTEIN"/>
    <property type="match status" value="1"/>
</dbReference>
<organism evidence="6 7">
    <name type="scientific">Hufsiella ginkgonis</name>
    <dbReference type="NCBI Taxonomy" id="2695274"/>
    <lineage>
        <taxon>Bacteria</taxon>
        <taxon>Pseudomonadati</taxon>
        <taxon>Bacteroidota</taxon>
        <taxon>Sphingobacteriia</taxon>
        <taxon>Sphingobacteriales</taxon>
        <taxon>Sphingobacteriaceae</taxon>
        <taxon>Hufsiella</taxon>
    </lineage>
</organism>
<dbReference type="RefSeq" id="WP_160908537.1">
    <property type="nucleotide sequence ID" value="NZ_WVHS01000005.1"/>
</dbReference>
<feature type="domain" description="ABC transporter" evidence="5">
    <location>
        <begin position="6"/>
        <end position="233"/>
    </location>
</feature>
<keyword evidence="7" id="KW-1185">Reference proteome</keyword>
<dbReference type="SUPFAM" id="SSF52540">
    <property type="entry name" value="P-loop containing nucleoside triphosphate hydrolases"/>
    <property type="match status" value="1"/>
</dbReference>
<keyword evidence="4 6" id="KW-0067">ATP-binding</keyword>
<sequence>MLQSVIQTHELSYRFADQQVLDKVSLQVNKGSIYGFLGPNGAGKTTTIKVLLNLLRSDDQNVFLFEKEISANRSLVLAQIGSLVEQPAIYGHLSGRENLKARAILLKVKDDRISAILDLVALSAHADKKAKNYSLGMKQRLGIGLALLHDPELLILDEPTNGLDPNGIIEIRKLLMRLTSEEGKTVFVSSHLLGEIERMATHVGIINKGKLVFQGTIGELQQLSNEQVIIETNDLVEAANTLLAGGYPADITEEYVTVPFTDAEQMGAMNTLLVNSGSTVYSIRKTKKDLEQLFLSLTQPL</sequence>
<dbReference type="AlphaFoldDB" id="A0A7K1Y2U2"/>
<dbReference type="PANTHER" id="PTHR43335">
    <property type="entry name" value="ABC TRANSPORTER, ATP-BINDING PROTEIN"/>
    <property type="match status" value="1"/>
</dbReference>
<dbReference type="InterPro" id="IPR017871">
    <property type="entry name" value="ABC_transporter-like_CS"/>
</dbReference>
<dbReference type="SMART" id="SM00382">
    <property type="entry name" value="AAA"/>
    <property type="match status" value="1"/>
</dbReference>
<dbReference type="PROSITE" id="PS00211">
    <property type="entry name" value="ABC_TRANSPORTER_1"/>
    <property type="match status" value="1"/>
</dbReference>
<dbReference type="InterPro" id="IPR003593">
    <property type="entry name" value="AAA+_ATPase"/>
</dbReference>
<reference evidence="6 7" key="1">
    <citation type="submission" date="2019-11" db="EMBL/GenBank/DDBJ databases">
        <title>Pedobacter sp. HMF7056 Genome sequencing and assembly.</title>
        <authorList>
            <person name="Kang H."/>
            <person name="Kim H."/>
            <person name="Joh K."/>
        </authorList>
    </citation>
    <scope>NUCLEOTIDE SEQUENCE [LARGE SCALE GENOMIC DNA]</scope>
    <source>
        <strain evidence="6 7">HMF7056</strain>
    </source>
</reference>